<evidence type="ECO:0000313" key="3">
    <source>
        <dbReference type="Proteomes" id="UP001634394"/>
    </source>
</evidence>
<accession>A0ABD3TID3</accession>
<evidence type="ECO:0000313" key="2">
    <source>
        <dbReference type="EMBL" id="KAL3836092.1"/>
    </source>
</evidence>
<feature type="chain" id="PRO_5044854331" evidence="1">
    <location>
        <begin position="21"/>
        <end position="179"/>
    </location>
</feature>
<comment type="caution">
    <text evidence="2">The sequence shown here is derived from an EMBL/GenBank/DDBJ whole genome shotgun (WGS) entry which is preliminary data.</text>
</comment>
<keyword evidence="3" id="KW-1185">Reference proteome</keyword>
<dbReference type="Proteomes" id="UP001634394">
    <property type="component" value="Unassembled WGS sequence"/>
</dbReference>
<organism evidence="2 3">
    <name type="scientific">Sinanodonta woodiana</name>
    <name type="common">Chinese pond mussel</name>
    <name type="synonym">Anodonta woodiana</name>
    <dbReference type="NCBI Taxonomy" id="1069815"/>
    <lineage>
        <taxon>Eukaryota</taxon>
        <taxon>Metazoa</taxon>
        <taxon>Spiralia</taxon>
        <taxon>Lophotrochozoa</taxon>
        <taxon>Mollusca</taxon>
        <taxon>Bivalvia</taxon>
        <taxon>Autobranchia</taxon>
        <taxon>Heteroconchia</taxon>
        <taxon>Palaeoheterodonta</taxon>
        <taxon>Unionida</taxon>
        <taxon>Unionoidea</taxon>
        <taxon>Unionidae</taxon>
        <taxon>Unioninae</taxon>
        <taxon>Sinanodonta</taxon>
    </lineage>
</organism>
<dbReference type="AlphaFoldDB" id="A0ABD3TID3"/>
<dbReference type="EMBL" id="JBJQND010000018">
    <property type="protein sequence ID" value="KAL3836092.1"/>
    <property type="molecule type" value="Genomic_DNA"/>
</dbReference>
<evidence type="ECO:0000256" key="1">
    <source>
        <dbReference type="SAM" id="SignalP"/>
    </source>
</evidence>
<name>A0ABD3TID3_SINWO</name>
<keyword evidence="1" id="KW-0732">Signal</keyword>
<feature type="signal peptide" evidence="1">
    <location>
        <begin position="1"/>
        <end position="20"/>
    </location>
</feature>
<reference evidence="2 3" key="1">
    <citation type="submission" date="2024-11" db="EMBL/GenBank/DDBJ databases">
        <title>Chromosome-level genome assembly of the freshwater bivalve Anodonta woodiana.</title>
        <authorList>
            <person name="Chen X."/>
        </authorList>
    </citation>
    <scope>NUCLEOTIDE SEQUENCE [LARGE SCALE GENOMIC DNA]</scope>
    <source>
        <strain evidence="2">MN2024</strain>
        <tissue evidence="2">Gills</tissue>
    </source>
</reference>
<sequence length="179" mass="20676">MMNISIVLSVLLVAIHCAKPEDQINKTDNIYPLPLTKSNQFTAGNTKCRGNEDCGYHKGTKYSWCYTDYSDNWDYCCTTRCGYDGEEYLWCQSGDQWQYCGNNRTTDVQGRSCLKTYPCGVHKNELRSIDRYYWCYVDLNGTFDVCCAPHSPCLKRVSRTPWCYVGVSKLNKAWVRCKP</sequence>
<gene>
    <name evidence="2" type="ORF">ACJMK2_021545</name>
</gene>
<protein>
    <submittedName>
        <fullName evidence="2">Uncharacterized protein</fullName>
    </submittedName>
</protein>
<proteinExistence type="predicted"/>